<dbReference type="RefSeq" id="WP_353864235.1">
    <property type="nucleotide sequence ID" value="NZ_CP088295.1"/>
</dbReference>
<dbReference type="EMBL" id="CP088295">
    <property type="protein sequence ID" value="UUY03730.1"/>
    <property type="molecule type" value="Genomic_DNA"/>
</dbReference>
<gene>
    <name evidence="1" type="ORF">LRS13_24230</name>
</gene>
<evidence type="ECO:0000313" key="1">
    <source>
        <dbReference type="EMBL" id="UUY03730.1"/>
    </source>
</evidence>
<organism evidence="1 2">
    <name type="scientific">Svornostia abyssi</name>
    <dbReference type="NCBI Taxonomy" id="2898438"/>
    <lineage>
        <taxon>Bacteria</taxon>
        <taxon>Bacillati</taxon>
        <taxon>Actinomycetota</taxon>
        <taxon>Thermoleophilia</taxon>
        <taxon>Solirubrobacterales</taxon>
        <taxon>Baekduiaceae</taxon>
        <taxon>Svornostia</taxon>
    </lineage>
</organism>
<reference evidence="2" key="1">
    <citation type="submission" date="2021-11" db="EMBL/GenBank/DDBJ databases">
        <title>Cultivation dependent microbiological survey of springs from the worlds oldest radium mine currently devoted to the extraction of radon-saturated water.</title>
        <authorList>
            <person name="Kapinusova G."/>
            <person name="Smrhova T."/>
            <person name="Strejcek M."/>
            <person name="Suman J."/>
            <person name="Jani K."/>
            <person name="Pajer P."/>
            <person name="Uhlik O."/>
        </authorList>
    </citation>
    <scope>NUCLEOTIDE SEQUENCE [LARGE SCALE GENOMIC DNA]</scope>
    <source>
        <strain evidence="2">J379</strain>
    </source>
</reference>
<protein>
    <submittedName>
        <fullName evidence="1">Uncharacterized protein</fullName>
    </submittedName>
</protein>
<sequence length="333" mass="35402">MTADPSGLGDVPLVSESVQRTRSYAYNAVTSFVNSSLRVVDFGFIGPETMGTLLGVGVTAQLRPDTDTSDLVARIPTRGAAEQGLRLFHSRTAADLVAPVAVLRRQQLSGEALLGAFLDDDTQPLSFIRTSLGVYDRGPVGRKAWSQGGSLLFPTATDQLYGWASFDDTLPVFPQPNGLPYSTPESEVTDIQDMARVLGNGPLDFAEEYFPTRITTDVGFSQAGFRAGDLAHVRYAGGPAARPRLTVFAADGVTDRKAPPQRPGDVVVVAPGYDHLDVVTASPRQNDGQPEDTAAAVVDFMLTHAGSVATAEPADRDGAVSAQTVARRLRAIR</sequence>
<name>A0ABY5PGV6_9ACTN</name>
<dbReference type="Proteomes" id="UP001058860">
    <property type="component" value="Chromosome"/>
</dbReference>
<evidence type="ECO:0000313" key="2">
    <source>
        <dbReference type="Proteomes" id="UP001058860"/>
    </source>
</evidence>
<proteinExistence type="predicted"/>
<keyword evidence="2" id="KW-1185">Reference proteome</keyword>
<accession>A0ABY5PGV6</accession>